<feature type="domain" description="F-box" evidence="1">
    <location>
        <begin position="27"/>
        <end position="67"/>
    </location>
</feature>
<dbReference type="EMBL" id="JAIWQS010000002">
    <property type="protein sequence ID" value="KAJ8772325.1"/>
    <property type="molecule type" value="Genomic_DNA"/>
</dbReference>
<dbReference type="Proteomes" id="UP001159364">
    <property type="component" value="Linkage Group LG02"/>
</dbReference>
<dbReference type="InterPro" id="IPR055290">
    <property type="entry name" value="At3g26010-like"/>
</dbReference>
<reference evidence="2 3" key="1">
    <citation type="submission" date="2021-09" db="EMBL/GenBank/DDBJ databases">
        <title>Genomic insights and catalytic innovation underlie evolution of tropane alkaloids biosynthesis.</title>
        <authorList>
            <person name="Wang Y.-J."/>
            <person name="Tian T."/>
            <person name="Huang J.-P."/>
            <person name="Huang S.-X."/>
        </authorList>
    </citation>
    <scope>NUCLEOTIDE SEQUENCE [LARGE SCALE GENOMIC DNA]</scope>
    <source>
        <strain evidence="2">KIB-2018</strain>
        <tissue evidence="2">Leaf</tissue>
    </source>
</reference>
<dbReference type="SMART" id="SM00256">
    <property type="entry name" value="FBOX"/>
    <property type="match status" value="1"/>
</dbReference>
<dbReference type="InterPro" id="IPR017451">
    <property type="entry name" value="F-box-assoc_interact_dom"/>
</dbReference>
<dbReference type="Pfam" id="PF07734">
    <property type="entry name" value="FBA_1"/>
    <property type="match status" value="1"/>
</dbReference>
<dbReference type="Gene3D" id="1.20.1280.50">
    <property type="match status" value="1"/>
</dbReference>
<dbReference type="CDD" id="cd22157">
    <property type="entry name" value="F-box_AtFBW1-like"/>
    <property type="match status" value="1"/>
</dbReference>
<comment type="caution">
    <text evidence="2">The sequence shown here is derived from an EMBL/GenBank/DDBJ whole genome shotgun (WGS) entry which is preliminary data.</text>
</comment>
<organism evidence="2 3">
    <name type="scientific">Erythroxylum novogranatense</name>
    <dbReference type="NCBI Taxonomy" id="1862640"/>
    <lineage>
        <taxon>Eukaryota</taxon>
        <taxon>Viridiplantae</taxon>
        <taxon>Streptophyta</taxon>
        <taxon>Embryophyta</taxon>
        <taxon>Tracheophyta</taxon>
        <taxon>Spermatophyta</taxon>
        <taxon>Magnoliopsida</taxon>
        <taxon>eudicotyledons</taxon>
        <taxon>Gunneridae</taxon>
        <taxon>Pentapetalae</taxon>
        <taxon>rosids</taxon>
        <taxon>fabids</taxon>
        <taxon>Malpighiales</taxon>
        <taxon>Erythroxylaceae</taxon>
        <taxon>Erythroxylum</taxon>
    </lineage>
</organism>
<protein>
    <recommendedName>
        <fullName evidence="1">F-box domain-containing protein</fullName>
    </recommendedName>
</protein>
<dbReference type="SUPFAM" id="SSF81383">
    <property type="entry name" value="F-box domain"/>
    <property type="match status" value="1"/>
</dbReference>
<dbReference type="AlphaFoldDB" id="A0AAV8U1S4"/>
<evidence type="ECO:0000313" key="3">
    <source>
        <dbReference type="Proteomes" id="UP001159364"/>
    </source>
</evidence>
<dbReference type="PANTHER" id="PTHR35546:SF115">
    <property type="entry name" value="F-BOX DOMAIN-CONTAINING PROTEIN"/>
    <property type="match status" value="1"/>
</dbReference>
<keyword evidence="3" id="KW-1185">Reference proteome</keyword>
<dbReference type="InterPro" id="IPR006527">
    <property type="entry name" value="F-box-assoc_dom_typ1"/>
</dbReference>
<dbReference type="InterPro" id="IPR036047">
    <property type="entry name" value="F-box-like_dom_sf"/>
</dbReference>
<accession>A0AAV8U1S4</accession>
<dbReference type="NCBIfam" id="TIGR01640">
    <property type="entry name" value="F_box_assoc_1"/>
    <property type="match status" value="1"/>
</dbReference>
<name>A0AAV8U1S4_9ROSI</name>
<evidence type="ECO:0000313" key="2">
    <source>
        <dbReference type="EMBL" id="KAJ8772325.1"/>
    </source>
</evidence>
<proteinExistence type="predicted"/>
<gene>
    <name evidence="2" type="ORF">K2173_027502</name>
</gene>
<dbReference type="PANTHER" id="PTHR35546">
    <property type="entry name" value="F-BOX PROTEIN INTERACTION DOMAIN PROTEIN-RELATED"/>
    <property type="match status" value="1"/>
</dbReference>
<dbReference type="InterPro" id="IPR001810">
    <property type="entry name" value="F-box_dom"/>
</dbReference>
<dbReference type="Pfam" id="PF00646">
    <property type="entry name" value="F-box"/>
    <property type="match status" value="1"/>
</dbReference>
<sequence length="406" mass="46512">MISTKRPKACSSPHQTSPSLSVATVVNNDDLLVQILLHLPVKSLLKFKCVSKHWLSIITNPQFSRRHYPVINSVCALFVQKFSHPRQPEFDFVDLHSNSSGAPFRFLTFSKDPSGIKITQSCNGLLLCSSYRANSYKTWYYVYNPTTKQFSALPRLRKASRVLGLTLAFDPWKSPDYKVVSVRKCDTSRHRCLIDIYSSRSGPWRVSGNPFTAATGNVKFNGVYSNGAIHWISDYGPSLYFDVDKEQLNQMPMPPIPDGWDRRRVMYFGECRGHLHLIENYSPPRDTPFDVCEMKKDYSGWVVKYRVDLDGVAKSFPEMARRYLDPFVLNYYSFQILSVIESGESDDYTFLVLHVPGKLIRYNLTDDSFKRLHVIGHGGDTDMEDENAENFTLIEAYKYIESLALV</sequence>
<evidence type="ECO:0000259" key="1">
    <source>
        <dbReference type="SMART" id="SM00256"/>
    </source>
</evidence>